<keyword evidence="3" id="KW-1185">Reference proteome</keyword>
<dbReference type="STRING" id="1658174.A0A1J9Q4N0"/>
<proteinExistence type="predicted"/>
<dbReference type="OrthoDB" id="5405297at2759"/>
<dbReference type="VEuPathDB" id="FungiDB:ACJ73_05179"/>
<organism evidence="2 3">
    <name type="scientific">Blastomyces percursus</name>
    <dbReference type="NCBI Taxonomy" id="1658174"/>
    <lineage>
        <taxon>Eukaryota</taxon>
        <taxon>Fungi</taxon>
        <taxon>Dikarya</taxon>
        <taxon>Ascomycota</taxon>
        <taxon>Pezizomycotina</taxon>
        <taxon>Eurotiomycetes</taxon>
        <taxon>Eurotiomycetidae</taxon>
        <taxon>Onygenales</taxon>
        <taxon>Ajellomycetaceae</taxon>
        <taxon>Blastomyces</taxon>
    </lineage>
</organism>
<evidence type="ECO:0000313" key="3">
    <source>
        <dbReference type="Proteomes" id="UP000242791"/>
    </source>
</evidence>
<feature type="compositionally biased region" description="Polar residues" evidence="1">
    <location>
        <begin position="30"/>
        <end position="43"/>
    </location>
</feature>
<evidence type="ECO:0000256" key="1">
    <source>
        <dbReference type="SAM" id="MobiDB-lite"/>
    </source>
</evidence>
<evidence type="ECO:0000313" key="2">
    <source>
        <dbReference type="EMBL" id="OJD23464.1"/>
    </source>
</evidence>
<reference evidence="2 3" key="1">
    <citation type="submission" date="2015-08" db="EMBL/GenBank/DDBJ databases">
        <title>Emmonsia species relationships and genome sequence.</title>
        <authorList>
            <person name="Cuomo C.A."/>
            <person name="Schwartz I.S."/>
            <person name="Kenyon C."/>
            <person name="De Hoog G.S."/>
            <person name="Govender N.P."/>
            <person name="Botha A."/>
            <person name="Moreno L."/>
            <person name="De Vries M."/>
            <person name="Munoz J.F."/>
            <person name="Stielow J.B."/>
        </authorList>
    </citation>
    <scope>NUCLEOTIDE SEQUENCE [LARGE SCALE GENOMIC DNA]</scope>
    <source>
        <strain evidence="2 3">EI222</strain>
    </source>
</reference>
<dbReference type="AlphaFoldDB" id="A0A1J9Q4N0"/>
<protein>
    <recommendedName>
        <fullName evidence="4">F-box domain-containing protein</fullName>
    </recommendedName>
</protein>
<feature type="non-terminal residue" evidence="2">
    <location>
        <position position="100"/>
    </location>
</feature>
<accession>A0A1J9Q4N0</accession>
<dbReference type="EMBL" id="LGTZ01000786">
    <property type="protein sequence ID" value="OJD23464.1"/>
    <property type="molecule type" value="Genomic_DNA"/>
</dbReference>
<sequence length="100" mass="11629">MKLFKHFRSKGKSKSVDYYGYEQHEKYSNGRYNRQSPQHSGSSYGPARDYTRNLPPEILSRIFSYVCLHVLDDTYNSSEESMTDDGCMLCDMRDLAHCAL</sequence>
<dbReference type="Gene3D" id="1.20.1280.50">
    <property type="match status" value="1"/>
</dbReference>
<gene>
    <name evidence="2" type="ORF">ACJ73_05179</name>
</gene>
<evidence type="ECO:0008006" key="4">
    <source>
        <dbReference type="Google" id="ProtNLM"/>
    </source>
</evidence>
<comment type="caution">
    <text evidence="2">The sequence shown here is derived from an EMBL/GenBank/DDBJ whole genome shotgun (WGS) entry which is preliminary data.</text>
</comment>
<name>A0A1J9Q4N0_9EURO</name>
<dbReference type="Proteomes" id="UP000242791">
    <property type="component" value="Unassembled WGS sequence"/>
</dbReference>
<feature type="region of interest" description="Disordered" evidence="1">
    <location>
        <begin position="27"/>
        <end position="49"/>
    </location>
</feature>